<organism evidence="2 3">
    <name type="scientific">Pseudonaja textilis</name>
    <name type="common">Eastern brown snake</name>
    <dbReference type="NCBI Taxonomy" id="8673"/>
    <lineage>
        <taxon>Eukaryota</taxon>
        <taxon>Metazoa</taxon>
        <taxon>Chordata</taxon>
        <taxon>Craniata</taxon>
        <taxon>Vertebrata</taxon>
        <taxon>Euteleostomi</taxon>
        <taxon>Lepidosauria</taxon>
        <taxon>Squamata</taxon>
        <taxon>Bifurcata</taxon>
        <taxon>Unidentata</taxon>
        <taxon>Episquamata</taxon>
        <taxon>Toxicofera</taxon>
        <taxon>Serpentes</taxon>
        <taxon>Colubroidea</taxon>
        <taxon>Elapidae</taxon>
        <taxon>Hydrophiinae</taxon>
        <taxon>Pseudonaja</taxon>
    </lineage>
</organism>
<protein>
    <submittedName>
        <fullName evidence="2">Uncharacterized protein</fullName>
    </submittedName>
</protein>
<proteinExistence type="predicted"/>
<dbReference type="SUPFAM" id="SSF48726">
    <property type="entry name" value="Immunoglobulin"/>
    <property type="match status" value="1"/>
</dbReference>
<evidence type="ECO:0000313" key="2">
    <source>
        <dbReference type="Ensembl" id="ENSPTXP00000027720.1"/>
    </source>
</evidence>
<dbReference type="GeneTree" id="ENSGT01000000215536"/>
<sequence>TVKSPLGVGLEDLQVPNITENVTVEITIEPEFPVVGVTVVLRPKDTPENIISCAWGRGEEVTYKDILIYEVSPAPQLHKKAGYNTRHTPGKDCSLSIKNISKSDMDIYVLQRNASNSTAVGKIYLLVIKGKHFFFPLLDFDTCTQYKPSGKPWQPQKQFSKASDSEKEAGNNACK</sequence>
<dbReference type="AlphaFoldDB" id="A0A670ZY57"/>
<feature type="region of interest" description="Disordered" evidence="1">
    <location>
        <begin position="149"/>
        <end position="175"/>
    </location>
</feature>
<dbReference type="InterPro" id="IPR013783">
    <property type="entry name" value="Ig-like_fold"/>
</dbReference>
<dbReference type="Gene3D" id="2.60.40.10">
    <property type="entry name" value="Immunoglobulins"/>
    <property type="match status" value="1"/>
</dbReference>
<name>A0A670ZY57_PSETE</name>
<dbReference type="InterPro" id="IPR036179">
    <property type="entry name" value="Ig-like_dom_sf"/>
</dbReference>
<evidence type="ECO:0000313" key="3">
    <source>
        <dbReference type="Proteomes" id="UP000472273"/>
    </source>
</evidence>
<reference evidence="2" key="1">
    <citation type="submission" date="2025-08" db="UniProtKB">
        <authorList>
            <consortium name="Ensembl"/>
        </authorList>
    </citation>
    <scope>IDENTIFICATION</scope>
</reference>
<reference evidence="2" key="2">
    <citation type="submission" date="2025-09" db="UniProtKB">
        <authorList>
            <consortium name="Ensembl"/>
        </authorList>
    </citation>
    <scope>IDENTIFICATION</scope>
</reference>
<evidence type="ECO:0000256" key="1">
    <source>
        <dbReference type="SAM" id="MobiDB-lite"/>
    </source>
</evidence>
<dbReference type="Proteomes" id="UP000472273">
    <property type="component" value="Unplaced"/>
</dbReference>
<keyword evidence="3" id="KW-1185">Reference proteome</keyword>
<dbReference type="OMA" id="AGNNACK"/>
<dbReference type="Ensembl" id="ENSPTXT00000028566.1">
    <property type="protein sequence ID" value="ENSPTXP00000027720.1"/>
    <property type="gene ID" value="ENSPTXG00000019082.1"/>
</dbReference>
<accession>A0A670ZY57</accession>